<gene>
    <name evidence="13" type="primary">flxA</name>
    <name evidence="13" type="ORF">RSDT_0570</name>
</gene>
<dbReference type="PRINTS" id="PR00410">
    <property type="entry name" value="PHEHYDRXLASE"/>
</dbReference>
<organism evidence="13 14">
    <name type="scientific">Candidatus Desulfovibrio trichonymphae</name>
    <dbReference type="NCBI Taxonomy" id="1725232"/>
    <lineage>
        <taxon>Bacteria</taxon>
        <taxon>Pseudomonadati</taxon>
        <taxon>Thermodesulfobacteriota</taxon>
        <taxon>Desulfovibrionia</taxon>
        <taxon>Desulfovibrionales</taxon>
        <taxon>Desulfovibrionaceae</taxon>
        <taxon>Desulfovibrio</taxon>
    </lineage>
</organism>
<evidence type="ECO:0000256" key="3">
    <source>
        <dbReference type="ARBA" id="ARBA00022714"/>
    </source>
</evidence>
<keyword evidence="7 10" id="KW-0408">Iron</keyword>
<dbReference type="Pfam" id="PF00175">
    <property type="entry name" value="NAD_binding_1"/>
    <property type="match status" value="1"/>
</dbReference>
<dbReference type="PROSITE" id="PS51384">
    <property type="entry name" value="FAD_FR"/>
    <property type="match status" value="1"/>
</dbReference>
<evidence type="ECO:0000256" key="10">
    <source>
        <dbReference type="PIRSR" id="PIRSR006816-2"/>
    </source>
</evidence>
<dbReference type="Pfam" id="PF10418">
    <property type="entry name" value="DHODB_Fe-S_bind"/>
    <property type="match status" value="1"/>
</dbReference>
<comment type="cofactor">
    <cofactor evidence="9">
        <name>[2Fe-2S] cluster</name>
        <dbReference type="ChEBI" id="CHEBI:190135"/>
    </cofactor>
</comment>
<feature type="domain" description="FAD-binding FR-type" evidence="12">
    <location>
        <begin position="34"/>
        <end position="134"/>
    </location>
</feature>
<dbReference type="EMBL" id="AP017368">
    <property type="protein sequence ID" value="BAV92082.1"/>
    <property type="molecule type" value="Genomic_DNA"/>
</dbReference>
<dbReference type="KEGG" id="dtr:RSDT_0570"/>
<evidence type="ECO:0000313" key="13">
    <source>
        <dbReference type="EMBL" id="BAV92082.1"/>
    </source>
</evidence>
<dbReference type="InterPro" id="IPR001433">
    <property type="entry name" value="OxRdtase_FAD/NAD-bd"/>
</dbReference>
<dbReference type="PANTHER" id="PTHR43513">
    <property type="entry name" value="DIHYDROOROTATE DEHYDROGENASE B (NAD(+)), ELECTRON TRANSFER SUBUNIT"/>
    <property type="match status" value="1"/>
</dbReference>
<evidence type="ECO:0000259" key="12">
    <source>
        <dbReference type="PROSITE" id="PS51384"/>
    </source>
</evidence>
<dbReference type="InterPro" id="IPR050353">
    <property type="entry name" value="PyrK_electron_transfer"/>
</dbReference>
<dbReference type="GO" id="GO:0016491">
    <property type="term" value="F:oxidoreductase activity"/>
    <property type="evidence" value="ECO:0007669"/>
    <property type="project" value="InterPro"/>
</dbReference>
<evidence type="ECO:0000256" key="11">
    <source>
        <dbReference type="SAM" id="MobiDB-lite"/>
    </source>
</evidence>
<dbReference type="AlphaFoldDB" id="A0A1J1DQJ4"/>
<evidence type="ECO:0000256" key="4">
    <source>
        <dbReference type="ARBA" id="ARBA00022723"/>
    </source>
</evidence>
<dbReference type="SUPFAM" id="SSF63380">
    <property type="entry name" value="Riboflavin synthase domain-like"/>
    <property type="match status" value="1"/>
</dbReference>
<keyword evidence="3 10" id="KW-0001">2Fe-2S</keyword>
<evidence type="ECO:0000256" key="2">
    <source>
        <dbReference type="ARBA" id="ARBA00022630"/>
    </source>
</evidence>
<dbReference type="PIRSF" id="PIRSF006816">
    <property type="entry name" value="Cyc3_hyd_g"/>
    <property type="match status" value="1"/>
</dbReference>
<dbReference type="PANTHER" id="PTHR43513:SF1">
    <property type="entry name" value="ANAEROBIC SULFITE REDUCTASE SUBUNIT B"/>
    <property type="match status" value="1"/>
</dbReference>
<protein>
    <submittedName>
        <fullName evidence="13">NAD(P)H dehydrogenase subunit A</fullName>
    </submittedName>
</protein>
<evidence type="ECO:0000256" key="9">
    <source>
        <dbReference type="ARBA" id="ARBA00034078"/>
    </source>
</evidence>
<dbReference type="CDD" id="cd06221">
    <property type="entry name" value="sulfite_reductase_like"/>
    <property type="match status" value="1"/>
</dbReference>
<accession>A0A1J1DQJ4</accession>
<dbReference type="InterPro" id="IPR039261">
    <property type="entry name" value="FNR_nucleotide-bd"/>
</dbReference>
<evidence type="ECO:0000256" key="8">
    <source>
        <dbReference type="ARBA" id="ARBA00023014"/>
    </source>
</evidence>
<evidence type="ECO:0000256" key="5">
    <source>
        <dbReference type="ARBA" id="ARBA00022827"/>
    </source>
</evidence>
<dbReference type="InterPro" id="IPR001709">
    <property type="entry name" value="Flavoprot_Pyr_Nucl_cyt_Rdtase"/>
</dbReference>
<dbReference type="GO" id="GO:0006221">
    <property type="term" value="P:pyrimidine nucleotide biosynthetic process"/>
    <property type="evidence" value="ECO:0007669"/>
    <property type="project" value="InterPro"/>
</dbReference>
<keyword evidence="14" id="KW-1185">Reference proteome</keyword>
<dbReference type="Gene3D" id="2.10.240.10">
    <property type="entry name" value="Dihydroorotate dehydrogenase, electron transfer subunit"/>
    <property type="match status" value="1"/>
</dbReference>
<dbReference type="InterPro" id="IPR017927">
    <property type="entry name" value="FAD-bd_FR_type"/>
</dbReference>
<dbReference type="InterPro" id="IPR037117">
    <property type="entry name" value="Dihydroorotate_DH_ele_sf"/>
</dbReference>
<dbReference type="PRINTS" id="PR00371">
    <property type="entry name" value="FPNCR"/>
</dbReference>
<feature type="region of interest" description="Disordered" evidence="11">
    <location>
        <begin position="1"/>
        <end position="31"/>
    </location>
</feature>
<dbReference type="SUPFAM" id="SSF52343">
    <property type="entry name" value="Ferredoxin reductase-like, C-terminal NADP-linked domain"/>
    <property type="match status" value="1"/>
</dbReference>
<dbReference type="InterPro" id="IPR012165">
    <property type="entry name" value="Cyt_c3_hydrogenase_gsu"/>
</dbReference>
<keyword evidence="6" id="KW-0249">Electron transport</keyword>
<dbReference type="GO" id="GO:0050660">
    <property type="term" value="F:flavin adenine dinucleotide binding"/>
    <property type="evidence" value="ECO:0007669"/>
    <property type="project" value="InterPro"/>
</dbReference>
<evidence type="ECO:0000256" key="7">
    <source>
        <dbReference type="ARBA" id="ARBA00023004"/>
    </source>
</evidence>
<dbReference type="Gene3D" id="3.40.50.80">
    <property type="entry name" value="Nucleotide-binding domain of ferredoxin-NADP reductase (FNR) module"/>
    <property type="match status" value="1"/>
</dbReference>
<keyword evidence="4 10" id="KW-0479">Metal-binding</keyword>
<comment type="cofactor">
    <cofactor evidence="10">
        <name>[2Fe-2S] cluster</name>
        <dbReference type="ChEBI" id="CHEBI:190135"/>
    </cofactor>
    <text evidence="10">Binds 1 [2Fe-2S] cluster per subunit.</text>
</comment>
<dbReference type="InterPro" id="IPR017938">
    <property type="entry name" value="Riboflavin_synthase-like_b-brl"/>
</dbReference>
<feature type="binding site" evidence="10">
    <location>
        <position position="270"/>
    </location>
    <ligand>
        <name>[2Fe-2S] cluster</name>
        <dbReference type="ChEBI" id="CHEBI:190135"/>
    </ligand>
</feature>
<sequence length="304" mass="33049">MATKKIKSAGAAEPLPKNAVRNCSDRPMPGGNPYKPAVATVTEVIHETTAIKTLRVVLDDPAVMASFHYEPGQVGQLSVFGVGESTFVINSPPSQKEYLQFSVMQAGEVTAAIHRLATGDKVGVRAPLGNFFPWRDWRGKNIFFVGGGIGIAPLRVIMLHLLERKADYGKISLLYGARSPRDMAYSCEIEGWLHNPDLDCTLCIDAPFEGWTHKVGLIPNVLLKLAPDSTNCVAVLCGPPVMIKFTLQALEKLGFTPENIVTTLEKRMKCGIGICGRCNIGGRYICVDGPVFTLNQLQALPQEL</sequence>
<evidence type="ECO:0000313" key="14">
    <source>
        <dbReference type="Proteomes" id="UP000242645"/>
    </source>
</evidence>
<dbReference type="GO" id="GO:0046872">
    <property type="term" value="F:metal ion binding"/>
    <property type="evidence" value="ECO:0007669"/>
    <property type="project" value="UniProtKB-KW"/>
</dbReference>
<dbReference type="Gene3D" id="2.40.30.10">
    <property type="entry name" value="Translation factors"/>
    <property type="match status" value="1"/>
</dbReference>
<feature type="binding site" evidence="10">
    <location>
        <position position="286"/>
    </location>
    <ligand>
        <name>[2Fe-2S] cluster</name>
        <dbReference type="ChEBI" id="CHEBI:190135"/>
    </ligand>
</feature>
<keyword evidence="2" id="KW-0285">Flavoprotein</keyword>
<name>A0A1J1DQJ4_9BACT</name>
<proteinExistence type="predicted"/>
<feature type="binding site" evidence="10">
    <location>
        <position position="275"/>
    </location>
    <ligand>
        <name>[2Fe-2S] cluster</name>
        <dbReference type="ChEBI" id="CHEBI:190135"/>
    </ligand>
</feature>
<feature type="binding site" evidence="10">
    <location>
        <position position="278"/>
    </location>
    <ligand>
        <name>[2Fe-2S] cluster</name>
        <dbReference type="ChEBI" id="CHEBI:190135"/>
    </ligand>
</feature>
<reference evidence="13 14" key="1">
    <citation type="journal article" date="2017" name="ISME J.">
        <title>Genome of 'Ca. Desulfovibrio trichonymphae', an H2-oxidizing bacterium in a tripartite symbiotic system within a protist cell in the termite gut.</title>
        <authorList>
            <person name="Kuwahara H."/>
            <person name="Yuki M."/>
            <person name="Izawa K."/>
            <person name="Ohkuma M."/>
            <person name="Hongoh Y."/>
        </authorList>
    </citation>
    <scope>NUCLEOTIDE SEQUENCE [LARGE SCALE GENOMIC DNA]</scope>
    <source>
        <strain evidence="13 14">Rs-N31</strain>
    </source>
</reference>
<dbReference type="InterPro" id="IPR019480">
    <property type="entry name" value="Dihydroorotate_DH_Fe-S-bd"/>
</dbReference>
<keyword evidence="5" id="KW-0274">FAD</keyword>
<dbReference type="GO" id="GO:0051537">
    <property type="term" value="F:2 iron, 2 sulfur cluster binding"/>
    <property type="evidence" value="ECO:0007669"/>
    <property type="project" value="UniProtKB-KW"/>
</dbReference>
<evidence type="ECO:0000256" key="1">
    <source>
        <dbReference type="ARBA" id="ARBA00022448"/>
    </source>
</evidence>
<keyword evidence="8 10" id="KW-0411">Iron-sulfur</keyword>
<dbReference type="Proteomes" id="UP000242645">
    <property type="component" value="Chromosome"/>
</dbReference>
<evidence type="ECO:0000256" key="6">
    <source>
        <dbReference type="ARBA" id="ARBA00022982"/>
    </source>
</evidence>
<keyword evidence="1" id="KW-0813">Transport</keyword>